<feature type="domain" description="Flavin reductase like" evidence="1">
    <location>
        <begin position="15"/>
        <end position="52"/>
    </location>
</feature>
<dbReference type="EMBL" id="JAHESD010000001">
    <property type="protein sequence ID" value="MBT1701789.1"/>
    <property type="molecule type" value="Genomic_DNA"/>
</dbReference>
<evidence type="ECO:0000259" key="1">
    <source>
        <dbReference type="Pfam" id="PF01613"/>
    </source>
</evidence>
<dbReference type="Pfam" id="PF01613">
    <property type="entry name" value="Flavin_Reduct"/>
    <property type="match status" value="1"/>
</dbReference>
<protein>
    <submittedName>
        <fullName evidence="2">Flavin reductase</fullName>
    </submittedName>
</protein>
<evidence type="ECO:0000313" key="2">
    <source>
        <dbReference type="EMBL" id="MBT1701789.1"/>
    </source>
</evidence>
<proteinExistence type="predicted"/>
<dbReference type="SUPFAM" id="SSF50475">
    <property type="entry name" value="FMN-binding split barrel"/>
    <property type="match status" value="1"/>
</dbReference>
<organism evidence="2 3">
    <name type="scientific">Chryseosolibacter indicus</name>
    <dbReference type="NCBI Taxonomy" id="2782351"/>
    <lineage>
        <taxon>Bacteria</taxon>
        <taxon>Pseudomonadati</taxon>
        <taxon>Bacteroidota</taxon>
        <taxon>Cytophagia</taxon>
        <taxon>Cytophagales</taxon>
        <taxon>Chryseotaleaceae</taxon>
        <taxon>Chryseosolibacter</taxon>
    </lineage>
</organism>
<keyword evidence="3" id="KW-1185">Reference proteome</keyword>
<evidence type="ECO:0000313" key="3">
    <source>
        <dbReference type="Proteomes" id="UP000772618"/>
    </source>
</evidence>
<gene>
    <name evidence="2" type="ORF">KK060_00760</name>
</gene>
<sequence length="56" mass="6276">MKNYPLNQVNRLLEPGPIVLVTTFYNEKPNIMTMGFHMMIQHDPPLIGAVIGPLGL</sequence>
<name>A0ABS5VLQ4_9BACT</name>
<dbReference type="RefSeq" id="WP_254151488.1">
    <property type="nucleotide sequence ID" value="NZ_JAHESD010000001.1"/>
</dbReference>
<accession>A0ABS5VLQ4</accession>
<comment type="caution">
    <text evidence="2">The sequence shown here is derived from an EMBL/GenBank/DDBJ whole genome shotgun (WGS) entry which is preliminary data.</text>
</comment>
<dbReference type="InterPro" id="IPR002563">
    <property type="entry name" value="Flavin_Rdtase-like_dom"/>
</dbReference>
<dbReference type="InterPro" id="IPR012349">
    <property type="entry name" value="Split_barrel_FMN-bd"/>
</dbReference>
<reference evidence="2 3" key="1">
    <citation type="submission" date="2021-05" db="EMBL/GenBank/DDBJ databases">
        <title>A Polyphasic approach of four new species of the genus Ohtaekwangia: Ohtaekwangia histidinii sp. nov., Ohtaekwangia cretensis sp. nov., Ohtaekwangia indiensis sp. nov., Ohtaekwangia reichenbachii sp. nov. from diverse environment.</title>
        <authorList>
            <person name="Octaviana S."/>
        </authorList>
    </citation>
    <scope>NUCLEOTIDE SEQUENCE [LARGE SCALE GENOMIC DNA]</scope>
    <source>
        <strain evidence="2 3">PWU20</strain>
    </source>
</reference>
<dbReference type="Gene3D" id="2.30.110.10">
    <property type="entry name" value="Electron Transport, Fmn-binding Protein, Chain A"/>
    <property type="match status" value="1"/>
</dbReference>
<dbReference type="Proteomes" id="UP000772618">
    <property type="component" value="Unassembled WGS sequence"/>
</dbReference>